<dbReference type="Proteomes" id="UP000533598">
    <property type="component" value="Unassembled WGS sequence"/>
</dbReference>
<dbReference type="InterPro" id="IPR057679">
    <property type="entry name" value="DUF7919"/>
</dbReference>
<keyword evidence="3" id="KW-1185">Reference proteome</keyword>
<sequence>MAIYEDLSRYTYQPVGKLGAKVLNVGWLGAGVEFDRGEPAPEFVDSLRKLAAFESVRQARGYHYCWLCQAVPGYDWEPAEIRCAEQERGVLTLGSAEIHVPGAGGVGYAAPDLICHYVLAHQYSPPAEFVDAVLAASARGDAEWVRVKAALPVGAVVRGVSDSWNWLGLRVELRAFPGVGAGVSFRELGVSSVAELDFDFRAAREFVVLDHEDVRRKIVLRLA</sequence>
<organism evidence="2 3">
    <name type="scientific">Crossiella cryophila</name>
    <dbReference type="NCBI Taxonomy" id="43355"/>
    <lineage>
        <taxon>Bacteria</taxon>
        <taxon>Bacillati</taxon>
        <taxon>Actinomycetota</taxon>
        <taxon>Actinomycetes</taxon>
        <taxon>Pseudonocardiales</taxon>
        <taxon>Pseudonocardiaceae</taxon>
        <taxon>Crossiella</taxon>
    </lineage>
</organism>
<gene>
    <name evidence="2" type="ORF">HNR67_007547</name>
</gene>
<proteinExistence type="predicted"/>
<dbReference type="RefSeq" id="WP_185007994.1">
    <property type="nucleotide sequence ID" value="NZ_BAAAUI010000008.1"/>
</dbReference>
<feature type="domain" description="DUF7919" evidence="1">
    <location>
        <begin position="3"/>
        <end position="134"/>
    </location>
</feature>
<dbReference type="EMBL" id="JACHMH010000001">
    <property type="protein sequence ID" value="MBB4681429.1"/>
    <property type="molecule type" value="Genomic_DNA"/>
</dbReference>
<name>A0A7W7FZQ8_9PSEU</name>
<evidence type="ECO:0000259" key="1">
    <source>
        <dbReference type="Pfam" id="PF25535"/>
    </source>
</evidence>
<evidence type="ECO:0000313" key="2">
    <source>
        <dbReference type="EMBL" id="MBB4681429.1"/>
    </source>
</evidence>
<accession>A0A7W7FZQ8</accession>
<evidence type="ECO:0000313" key="3">
    <source>
        <dbReference type="Proteomes" id="UP000533598"/>
    </source>
</evidence>
<dbReference type="AlphaFoldDB" id="A0A7W7FZQ8"/>
<dbReference type="Pfam" id="PF25535">
    <property type="entry name" value="DUF7919"/>
    <property type="match status" value="1"/>
</dbReference>
<comment type="caution">
    <text evidence="2">The sequence shown here is derived from an EMBL/GenBank/DDBJ whole genome shotgun (WGS) entry which is preliminary data.</text>
</comment>
<reference evidence="2 3" key="1">
    <citation type="submission" date="2020-08" db="EMBL/GenBank/DDBJ databases">
        <title>Sequencing the genomes of 1000 actinobacteria strains.</title>
        <authorList>
            <person name="Klenk H.-P."/>
        </authorList>
    </citation>
    <scope>NUCLEOTIDE SEQUENCE [LARGE SCALE GENOMIC DNA]</scope>
    <source>
        <strain evidence="2 3">DSM 44230</strain>
    </source>
</reference>
<protein>
    <recommendedName>
        <fullName evidence="1">DUF7919 domain-containing protein</fullName>
    </recommendedName>
</protein>